<name>A0ACD3SL89_9BURK</name>
<keyword evidence="2" id="KW-1185">Reference proteome</keyword>
<evidence type="ECO:0000313" key="1">
    <source>
        <dbReference type="EMBL" id="TMS56965.1"/>
    </source>
</evidence>
<protein>
    <submittedName>
        <fullName evidence="1">DNA-protecting protein DprA</fullName>
    </submittedName>
</protein>
<gene>
    <name evidence="1" type="primary">dprA</name>
    <name evidence="1" type="ORF">MW7_013405</name>
</gene>
<comment type="caution">
    <text evidence="1">The sequence shown here is derived from an EMBL/GenBank/DDBJ whole genome shotgun (WGS) entry which is preliminary data.</text>
</comment>
<dbReference type="Proteomes" id="UP000004277">
    <property type="component" value="Unassembled WGS sequence"/>
</dbReference>
<sequence>MSDAPALTTAPGDVPGWLRLTLAPRLGPVALRGLLRAFGLPAAILAASPAELRRHLPEATLRALLAPPDAGLQAQIDRTIAWMAEPGHHIVTLADQAYPANLLALPDPPPLLYVRGRLDLLAQPALGIVGARHATLQGTQNAEAFAEALSHAGQTVISGLALGIDAAAHTGALRGRGSTVAVIGTGPDIVYPARNRALTEHIAAAGAILSEFPLGAPASRFHFPRRNRLIAALGQGVLVVEAALQSGSLITARLAAELGREVFAIPGSIHSPLSKGCHRLLRDGAKLVESAQDIFEELQGCALPAEIRRQPRAANPAVTQSLTPDPGHARIPPPDGRPDAPADPLLAALGYDPIPLDALCERLDQAASELTAQLFALELAGHIERLPGNVFRRLR</sequence>
<dbReference type="EMBL" id="AKCV02000025">
    <property type="protein sequence ID" value="TMS56965.1"/>
    <property type="molecule type" value="Genomic_DNA"/>
</dbReference>
<organism evidence="1 2">
    <name type="scientific">Imbroritus primus</name>
    <dbReference type="NCBI Taxonomy" id="3058603"/>
    <lineage>
        <taxon>Bacteria</taxon>
        <taxon>Pseudomonadati</taxon>
        <taxon>Pseudomonadota</taxon>
        <taxon>Betaproteobacteria</taxon>
        <taxon>Burkholderiales</taxon>
        <taxon>Burkholderiaceae</taxon>
        <taxon>Imbroritus</taxon>
    </lineage>
</organism>
<proteinExistence type="predicted"/>
<evidence type="ECO:0000313" key="2">
    <source>
        <dbReference type="Proteomes" id="UP000004277"/>
    </source>
</evidence>
<reference evidence="1" key="1">
    <citation type="submission" date="2019-05" db="EMBL/GenBank/DDBJ databases">
        <title>Revised genome assembly of Burkholderiaceae (previously Ralstonia) sp. PBA.</title>
        <authorList>
            <person name="Gan H.M."/>
        </authorList>
    </citation>
    <scope>NUCLEOTIDE SEQUENCE</scope>
    <source>
        <strain evidence="1">PBA</strain>
    </source>
</reference>
<accession>A0ACD3SL89</accession>